<evidence type="ECO:0000313" key="7">
    <source>
        <dbReference type="EMBL" id="PWY86075.1"/>
    </source>
</evidence>
<keyword evidence="3" id="KW-0560">Oxidoreductase</keyword>
<dbReference type="EMBL" id="MSFL01000008">
    <property type="protein sequence ID" value="PWY86075.1"/>
    <property type="molecule type" value="Genomic_DNA"/>
</dbReference>
<dbReference type="GO" id="GO:0046872">
    <property type="term" value="F:metal ion binding"/>
    <property type="evidence" value="ECO:0007669"/>
    <property type="project" value="UniProtKB-KW"/>
</dbReference>
<dbReference type="PANTHER" id="PTHR10543">
    <property type="entry name" value="BETA-CAROTENE DIOXYGENASE"/>
    <property type="match status" value="1"/>
</dbReference>
<dbReference type="PANTHER" id="PTHR10543:SF24">
    <property type="entry name" value="CAROTENOID ISOMEROOXYGENASE"/>
    <property type="match status" value="1"/>
</dbReference>
<feature type="compositionally biased region" description="Polar residues" evidence="6">
    <location>
        <begin position="1"/>
        <end position="11"/>
    </location>
</feature>
<comment type="cofactor">
    <cofactor evidence="5">
        <name>Fe(2+)</name>
        <dbReference type="ChEBI" id="CHEBI:29033"/>
    </cofactor>
    <text evidence="5">Binds 1 Fe(2+) ion per subunit.</text>
</comment>
<organism evidence="7 8">
    <name type="scientific">Aspergillus heteromorphus CBS 117.55</name>
    <dbReference type="NCBI Taxonomy" id="1448321"/>
    <lineage>
        <taxon>Eukaryota</taxon>
        <taxon>Fungi</taxon>
        <taxon>Dikarya</taxon>
        <taxon>Ascomycota</taxon>
        <taxon>Pezizomycotina</taxon>
        <taxon>Eurotiomycetes</taxon>
        <taxon>Eurotiomycetidae</taxon>
        <taxon>Eurotiales</taxon>
        <taxon>Aspergillaceae</taxon>
        <taxon>Aspergillus</taxon>
        <taxon>Aspergillus subgen. Circumdati</taxon>
    </lineage>
</organism>
<dbReference type="RefSeq" id="XP_025400627.1">
    <property type="nucleotide sequence ID" value="XM_025541003.1"/>
</dbReference>
<dbReference type="Pfam" id="PF03055">
    <property type="entry name" value="RPE65"/>
    <property type="match status" value="1"/>
</dbReference>
<dbReference type="GeneID" id="37063240"/>
<feature type="binding site" evidence="5">
    <location>
        <position position="284"/>
    </location>
    <ligand>
        <name>Fe cation</name>
        <dbReference type="ChEBI" id="CHEBI:24875"/>
        <note>catalytic</note>
    </ligand>
</feature>
<dbReference type="Proteomes" id="UP000247233">
    <property type="component" value="Unassembled WGS sequence"/>
</dbReference>
<protein>
    <recommendedName>
        <fullName evidence="9">Dioxygenase</fullName>
    </recommendedName>
</protein>
<reference evidence="7 8" key="1">
    <citation type="submission" date="2016-12" db="EMBL/GenBank/DDBJ databases">
        <title>The genomes of Aspergillus section Nigri reveals drivers in fungal speciation.</title>
        <authorList>
            <consortium name="DOE Joint Genome Institute"/>
            <person name="Vesth T.C."/>
            <person name="Nybo J."/>
            <person name="Theobald S."/>
            <person name="Brandl J."/>
            <person name="Frisvad J.C."/>
            <person name="Nielsen K.F."/>
            <person name="Lyhne E.K."/>
            <person name="Kogle M.E."/>
            <person name="Kuo A."/>
            <person name="Riley R."/>
            <person name="Clum A."/>
            <person name="Nolan M."/>
            <person name="Lipzen A."/>
            <person name="Salamov A."/>
            <person name="Henrissat B."/>
            <person name="Wiebenga A."/>
            <person name="De Vries R.P."/>
            <person name="Grigoriev I.V."/>
            <person name="Mortensen U.H."/>
            <person name="Andersen M.R."/>
            <person name="Baker S.E."/>
        </authorList>
    </citation>
    <scope>NUCLEOTIDE SEQUENCE [LARGE SCALE GENOMIC DNA]</scope>
    <source>
        <strain evidence="7 8">CBS 117.55</strain>
    </source>
</reference>
<dbReference type="GO" id="GO:0010436">
    <property type="term" value="F:carotenoid dioxygenase activity"/>
    <property type="evidence" value="ECO:0007669"/>
    <property type="project" value="TreeGrafter"/>
</dbReference>
<dbReference type="GO" id="GO:0016121">
    <property type="term" value="P:carotene catabolic process"/>
    <property type="evidence" value="ECO:0007669"/>
    <property type="project" value="TreeGrafter"/>
</dbReference>
<evidence type="ECO:0000256" key="2">
    <source>
        <dbReference type="ARBA" id="ARBA00022723"/>
    </source>
</evidence>
<keyword evidence="4 5" id="KW-0408">Iron</keyword>
<evidence type="ECO:0000256" key="3">
    <source>
        <dbReference type="ARBA" id="ARBA00023002"/>
    </source>
</evidence>
<feature type="binding site" evidence="5">
    <location>
        <position position="558"/>
    </location>
    <ligand>
        <name>Fe cation</name>
        <dbReference type="ChEBI" id="CHEBI:24875"/>
        <note>catalytic</note>
    </ligand>
</feature>
<dbReference type="VEuPathDB" id="FungiDB:BO70DRAFT_334078"/>
<proteinExistence type="inferred from homology"/>
<feature type="region of interest" description="Disordered" evidence="6">
    <location>
        <begin position="1"/>
        <end position="20"/>
    </location>
</feature>
<name>A0A317WJ46_9EURO</name>
<dbReference type="STRING" id="1448321.A0A317WJ46"/>
<evidence type="ECO:0000256" key="5">
    <source>
        <dbReference type="PIRSR" id="PIRSR604294-1"/>
    </source>
</evidence>
<sequence length="572" mass="63018">MQEAKTNTLQDTTREDHYNNWPNVRGFDANYEQKAPVELTVKGQIPAYAAGILYRTGPGRYKVDAENGETLSLTHWFDGFSETHRFQLVAPDENETHPHASMRVFYNSRFSTDDMIENARQTGKVKGTGFGQKRDPCQTVYHKVQTDFEPVAPPTPSSVNVGVTLSINMPGLATDRPNCISRSRWDTSAGIKTLTAKTDHNVYKHLDPETLEPISLSRQQDLHPGLTGTMTASHARSDPNTGDVFNYNLTVGSSTSTYRVFRVSASTGATSILASFPGTPAYLHSLFLTGDFVVLCVWNAHVAHRDYLATTSLLDSIQPFDASKPATWYIVDRKSDRGLIATYESPAFFSFHAINAWQETTADGKTDIVADLIMFDSLDFIHSLYYNTLLSDSPAAKAVRTGRTDSTRSTIARFRLPAVPTTSTPTPTSTSEPLTATLESSLCKSLSPELPTLNPKYVTRKHRYVYTVSDRGESTFFDGIMKFDTETQEALLWAHHAQSPGEPIFVADPDATSEDDGVLLSVVLDGLTGKSYLLCLYARNLVELGRASVDGPVAFGFHGQHVPVRGTPTGDY</sequence>
<dbReference type="InterPro" id="IPR004294">
    <property type="entry name" value="Carotenoid_Oase"/>
</dbReference>
<dbReference type="OrthoDB" id="407010at2759"/>
<accession>A0A317WJ46</accession>
<keyword evidence="8" id="KW-1185">Reference proteome</keyword>
<evidence type="ECO:0000313" key="8">
    <source>
        <dbReference type="Proteomes" id="UP000247233"/>
    </source>
</evidence>
<comment type="caution">
    <text evidence="7">The sequence shown here is derived from an EMBL/GenBank/DDBJ whole genome shotgun (WGS) entry which is preliminary data.</text>
</comment>
<evidence type="ECO:0000256" key="6">
    <source>
        <dbReference type="SAM" id="MobiDB-lite"/>
    </source>
</evidence>
<feature type="binding site" evidence="5">
    <location>
        <position position="352"/>
    </location>
    <ligand>
        <name>Fe cation</name>
        <dbReference type="ChEBI" id="CHEBI:24875"/>
        <note>catalytic</note>
    </ligand>
</feature>
<feature type="binding site" evidence="5">
    <location>
        <position position="234"/>
    </location>
    <ligand>
        <name>Fe cation</name>
        <dbReference type="ChEBI" id="CHEBI:24875"/>
        <note>catalytic</note>
    </ligand>
</feature>
<evidence type="ECO:0000256" key="1">
    <source>
        <dbReference type="ARBA" id="ARBA00006787"/>
    </source>
</evidence>
<gene>
    <name evidence="7" type="ORF">BO70DRAFT_334078</name>
</gene>
<evidence type="ECO:0000256" key="4">
    <source>
        <dbReference type="ARBA" id="ARBA00023004"/>
    </source>
</evidence>
<keyword evidence="2 5" id="KW-0479">Metal-binding</keyword>
<evidence type="ECO:0008006" key="9">
    <source>
        <dbReference type="Google" id="ProtNLM"/>
    </source>
</evidence>
<comment type="similarity">
    <text evidence="1">Belongs to the carotenoid oxygenase family.</text>
</comment>
<dbReference type="AlphaFoldDB" id="A0A317WJ46"/>